<proteinExistence type="predicted"/>
<evidence type="ECO:0008006" key="3">
    <source>
        <dbReference type="Google" id="ProtNLM"/>
    </source>
</evidence>
<organism evidence="1 2">
    <name type="scientific">Novosphingobium bradum</name>
    <dbReference type="NCBI Taxonomy" id="1737444"/>
    <lineage>
        <taxon>Bacteria</taxon>
        <taxon>Pseudomonadati</taxon>
        <taxon>Pseudomonadota</taxon>
        <taxon>Alphaproteobacteria</taxon>
        <taxon>Sphingomonadales</taxon>
        <taxon>Sphingomonadaceae</taxon>
        <taxon>Novosphingobium</taxon>
    </lineage>
</organism>
<sequence length="292" mass="34012">MGYRINTRWTHSKAAEEHVNVTFEYEGREPWHLAFPIKCRRAGLELEGDAEIDAYVREMYESLAPRHRDAWRAEAAAFWHASRSDVTKPIFDKMAENFAWFVYGELPANSNPARRLQDLKEAGFTIGTRRREGTRDLEFMLVPRRLGSRTGYEYWSGALRTRIIRVLRNHDAFEGKAGNPKHLLPDHKFPEIRWDRDTKRDSLDHLSDAEIRADFQLITNQRNQQKREVCRQCLATNERGTPFGITYYYEGTKAWPTDVPRTGKDAERGCIGCGWYDLGKWRSSLQAKADRA</sequence>
<reference evidence="2" key="1">
    <citation type="journal article" date="2019" name="Int. J. Syst. Evol. Microbiol.">
        <title>The Global Catalogue of Microorganisms (GCM) 10K type strain sequencing project: providing services to taxonomists for standard genome sequencing and annotation.</title>
        <authorList>
            <consortium name="The Broad Institute Genomics Platform"/>
            <consortium name="The Broad Institute Genome Sequencing Center for Infectious Disease"/>
            <person name="Wu L."/>
            <person name="Ma J."/>
        </authorList>
    </citation>
    <scope>NUCLEOTIDE SEQUENCE [LARGE SCALE GENOMIC DNA]</scope>
    <source>
        <strain evidence="2">KCTC 42984</strain>
    </source>
</reference>
<evidence type="ECO:0000313" key="2">
    <source>
        <dbReference type="Proteomes" id="UP001595604"/>
    </source>
</evidence>
<dbReference type="RefSeq" id="WP_379508096.1">
    <property type="nucleotide sequence ID" value="NZ_JBHRTQ010000001.1"/>
</dbReference>
<accession>A0ABV7IJ34</accession>
<dbReference type="Proteomes" id="UP001595604">
    <property type="component" value="Unassembled WGS sequence"/>
</dbReference>
<name>A0ABV7IJ34_9SPHN</name>
<protein>
    <recommendedName>
        <fullName evidence="3">Restriction endonuclease</fullName>
    </recommendedName>
</protein>
<evidence type="ECO:0000313" key="1">
    <source>
        <dbReference type="EMBL" id="MFC3172699.1"/>
    </source>
</evidence>
<keyword evidence="2" id="KW-1185">Reference proteome</keyword>
<comment type="caution">
    <text evidence="1">The sequence shown here is derived from an EMBL/GenBank/DDBJ whole genome shotgun (WGS) entry which is preliminary data.</text>
</comment>
<gene>
    <name evidence="1" type="ORF">ACFOD9_00390</name>
</gene>
<dbReference type="EMBL" id="JBHRTQ010000001">
    <property type="protein sequence ID" value="MFC3172699.1"/>
    <property type="molecule type" value="Genomic_DNA"/>
</dbReference>